<organism evidence="2 3">
    <name type="scientific">Sistotremastrum niveocremeum HHB9708</name>
    <dbReference type="NCBI Taxonomy" id="1314777"/>
    <lineage>
        <taxon>Eukaryota</taxon>
        <taxon>Fungi</taxon>
        <taxon>Dikarya</taxon>
        <taxon>Basidiomycota</taxon>
        <taxon>Agaricomycotina</taxon>
        <taxon>Agaricomycetes</taxon>
        <taxon>Sistotremastrales</taxon>
        <taxon>Sistotremastraceae</taxon>
        <taxon>Sertulicium</taxon>
        <taxon>Sertulicium niveocremeum</taxon>
    </lineage>
</organism>
<dbReference type="InterPro" id="IPR001810">
    <property type="entry name" value="F-box_dom"/>
</dbReference>
<accession>A0A164X892</accession>
<evidence type="ECO:0000313" key="3">
    <source>
        <dbReference type="Proteomes" id="UP000076722"/>
    </source>
</evidence>
<evidence type="ECO:0000259" key="1">
    <source>
        <dbReference type="PROSITE" id="PS50181"/>
    </source>
</evidence>
<dbReference type="CDD" id="cd09917">
    <property type="entry name" value="F-box_SF"/>
    <property type="match status" value="1"/>
</dbReference>
<dbReference type="InterPro" id="IPR036047">
    <property type="entry name" value="F-box-like_dom_sf"/>
</dbReference>
<dbReference type="OrthoDB" id="2745718at2759"/>
<dbReference type="AlphaFoldDB" id="A0A164X892"/>
<dbReference type="EMBL" id="KV419400">
    <property type="protein sequence ID" value="KZS95722.1"/>
    <property type="molecule type" value="Genomic_DNA"/>
</dbReference>
<keyword evidence="3" id="KW-1185">Reference proteome</keyword>
<dbReference type="Pfam" id="PF00646">
    <property type="entry name" value="F-box"/>
    <property type="match status" value="1"/>
</dbReference>
<feature type="domain" description="F-box" evidence="1">
    <location>
        <begin position="1"/>
        <end position="43"/>
    </location>
</feature>
<dbReference type="Gene3D" id="1.20.1280.50">
    <property type="match status" value="1"/>
</dbReference>
<sequence length="578" mass="65851">MKLPVELIIRILTELDFEPLKACMKVSKSLRNVVKGSSVLQYHIQLFSRGFIDGASGYPHLRTSTAKQRALSNLQDSWSELLPRWKSWLSPTKTLSGRKLTGGIWTTYEDQGSEGPFISLTTLPSISRNIEIQERKIEERKIKLTRKLIDFAIDPSQDLLFLVEKSTASEAGYQLHFRTMSQNTPHPQARKETIEYLPPDHAEEELIIQISENLIIILVILYNHEWDLEFTSLVIWDWHKGKHLVSYDGGLRVVSSFAHVTPSRFMLAEYFLFPRHLRKHDPHIRLALFDLRAKRDGTHQFVYVESLLFPPMGHLPDWGDRKVTEFEIRSDPGPVITHDSPDHPSPFHLDPTSRLFLVTLRLTDVSAVNVTSSWHFKFCIPFDTVIKAAPLARPTSYLFEVPITKYLTAGNDCDAYDTLPPNISKKHIMPESASRILSTEPIGRDWAAWAQGGVSVLPLIERSYFVFGMRCAGLEAIHGDDTHVELVILDFSPFAVSDHVEDRRDPGFSRALCYAGRLTDSREIFDIDIGEEEGLSFVETRRIIPRTAGVLMDIENILFLRYNAEHEGVGLDVGAWNL</sequence>
<gene>
    <name evidence="2" type="ORF">SISNIDRAFT_483164</name>
</gene>
<dbReference type="PROSITE" id="PS50181">
    <property type="entry name" value="FBOX"/>
    <property type="match status" value="1"/>
</dbReference>
<evidence type="ECO:0000313" key="2">
    <source>
        <dbReference type="EMBL" id="KZS95722.1"/>
    </source>
</evidence>
<dbReference type="SMART" id="SM00256">
    <property type="entry name" value="FBOX"/>
    <property type="match status" value="1"/>
</dbReference>
<dbReference type="Proteomes" id="UP000076722">
    <property type="component" value="Unassembled WGS sequence"/>
</dbReference>
<name>A0A164X892_9AGAM</name>
<reference evidence="2 3" key="1">
    <citation type="journal article" date="2016" name="Mol. Biol. Evol.">
        <title>Comparative Genomics of Early-Diverging Mushroom-Forming Fungi Provides Insights into the Origins of Lignocellulose Decay Capabilities.</title>
        <authorList>
            <person name="Nagy L.G."/>
            <person name="Riley R."/>
            <person name="Tritt A."/>
            <person name="Adam C."/>
            <person name="Daum C."/>
            <person name="Floudas D."/>
            <person name="Sun H."/>
            <person name="Yadav J.S."/>
            <person name="Pangilinan J."/>
            <person name="Larsson K.H."/>
            <person name="Matsuura K."/>
            <person name="Barry K."/>
            <person name="Labutti K."/>
            <person name="Kuo R."/>
            <person name="Ohm R.A."/>
            <person name="Bhattacharya S.S."/>
            <person name="Shirouzu T."/>
            <person name="Yoshinaga Y."/>
            <person name="Martin F.M."/>
            <person name="Grigoriev I.V."/>
            <person name="Hibbett D.S."/>
        </authorList>
    </citation>
    <scope>NUCLEOTIDE SEQUENCE [LARGE SCALE GENOMIC DNA]</scope>
    <source>
        <strain evidence="2 3">HHB9708</strain>
    </source>
</reference>
<dbReference type="SUPFAM" id="SSF81383">
    <property type="entry name" value="F-box domain"/>
    <property type="match status" value="1"/>
</dbReference>
<proteinExistence type="predicted"/>
<protein>
    <recommendedName>
        <fullName evidence="1">F-box domain-containing protein</fullName>
    </recommendedName>
</protein>